<evidence type="ECO:0000313" key="2">
    <source>
        <dbReference type="EMBL" id="UXH31533.1"/>
    </source>
</evidence>
<proteinExistence type="predicted"/>
<dbReference type="GeneID" id="75107246"/>
<gene>
    <name evidence="2" type="ORF">N5910_08300</name>
</gene>
<reference evidence="2" key="1">
    <citation type="submission" date="2022-09" db="EMBL/GenBank/DDBJ databases">
        <title>Characterization of three MwoI isoschizomers from sequenced genome and metagenomes.</title>
        <authorList>
            <person name="Fomenkov A."/>
            <person name="Xu S.Y."/>
            <person name="Roberts R.J."/>
        </authorList>
    </citation>
    <scope>NUCLEOTIDE SEQUENCE</scope>
    <source>
        <strain evidence="2">DSM 2970</strain>
    </source>
</reference>
<name>A0A9E7RSR7_METWO</name>
<evidence type="ECO:0000256" key="1">
    <source>
        <dbReference type="SAM" id="Phobius"/>
    </source>
</evidence>
<dbReference type="EMBL" id="CP104550">
    <property type="protein sequence ID" value="UXH31533.1"/>
    <property type="molecule type" value="Genomic_DNA"/>
</dbReference>
<organism evidence="2">
    <name type="scientific">Methanothermobacter wolfeii</name>
    <name type="common">Methanobacterium wolfei</name>
    <dbReference type="NCBI Taxonomy" id="145261"/>
    <lineage>
        <taxon>Archaea</taxon>
        <taxon>Methanobacteriati</taxon>
        <taxon>Methanobacteriota</taxon>
        <taxon>Methanomada group</taxon>
        <taxon>Methanobacteria</taxon>
        <taxon>Methanobacteriales</taxon>
        <taxon>Methanobacteriaceae</taxon>
        <taxon>Methanothermobacter</taxon>
    </lineage>
</organism>
<dbReference type="AlphaFoldDB" id="A0A9E7RSR7"/>
<protein>
    <submittedName>
        <fullName evidence="2">Uncharacterized protein</fullName>
    </submittedName>
</protein>
<keyword evidence="1" id="KW-1133">Transmembrane helix</keyword>
<sequence length="40" mass="4573">MVMSDLNMRAVILILLILLFFIFMGLMKTLEVAPYHTLGC</sequence>
<keyword evidence="1" id="KW-0472">Membrane</keyword>
<keyword evidence="1" id="KW-0812">Transmembrane</keyword>
<feature type="transmembrane region" description="Helical" evidence="1">
    <location>
        <begin position="6"/>
        <end position="26"/>
    </location>
</feature>
<accession>A0A9E7RSR7</accession>
<dbReference type="RefSeq" id="WP_261599558.1">
    <property type="nucleotide sequence ID" value="NZ_CP104550.1"/>
</dbReference>
<dbReference type="Proteomes" id="UP001065373">
    <property type="component" value="Chromosome"/>
</dbReference>